<dbReference type="RefSeq" id="WP_221226475.1">
    <property type="nucleotide sequence ID" value="NZ_CBCSLB010000022.1"/>
</dbReference>
<sequence>MRTGSKTTCRKINLLDKLKLQVAAHPPPGFSQTELTVAKLGNKAALHGVV</sequence>
<keyword evidence="1" id="KW-0645">Protease</keyword>
<protein>
    <submittedName>
        <fullName evidence="1">ATP-dependent Zn protease</fullName>
    </submittedName>
</protein>
<dbReference type="GO" id="GO:0006508">
    <property type="term" value="P:proteolysis"/>
    <property type="evidence" value="ECO:0007669"/>
    <property type="project" value="UniProtKB-KW"/>
</dbReference>
<dbReference type="EMBL" id="JACHXW010000022">
    <property type="protein sequence ID" value="MBB3155217.1"/>
    <property type="molecule type" value="Genomic_DNA"/>
</dbReference>
<evidence type="ECO:0000313" key="2">
    <source>
        <dbReference type="Proteomes" id="UP000518605"/>
    </source>
</evidence>
<gene>
    <name evidence="1" type="ORF">FHS16_005325</name>
</gene>
<keyword evidence="2" id="KW-1185">Reference proteome</keyword>
<dbReference type="Proteomes" id="UP000518605">
    <property type="component" value="Unassembled WGS sequence"/>
</dbReference>
<accession>A0A7W5GDM3</accession>
<name>A0A7W5GDM3_9BACL</name>
<evidence type="ECO:0000313" key="1">
    <source>
        <dbReference type="EMBL" id="MBB3155217.1"/>
    </source>
</evidence>
<dbReference type="AlphaFoldDB" id="A0A7W5GDM3"/>
<proteinExistence type="predicted"/>
<organism evidence="1 2">
    <name type="scientific">Paenibacillus endophyticus</name>
    <dbReference type="NCBI Taxonomy" id="1294268"/>
    <lineage>
        <taxon>Bacteria</taxon>
        <taxon>Bacillati</taxon>
        <taxon>Bacillota</taxon>
        <taxon>Bacilli</taxon>
        <taxon>Bacillales</taxon>
        <taxon>Paenibacillaceae</taxon>
        <taxon>Paenibacillus</taxon>
    </lineage>
</organism>
<dbReference type="GO" id="GO:0008233">
    <property type="term" value="F:peptidase activity"/>
    <property type="evidence" value="ECO:0007669"/>
    <property type="project" value="UniProtKB-KW"/>
</dbReference>
<comment type="caution">
    <text evidence="1">The sequence shown here is derived from an EMBL/GenBank/DDBJ whole genome shotgun (WGS) entry which is preliminary data.</text>
</comment>
<keyword evidence="1" id="KW-0378">Hydrolase</keyword>
<reference evidence="1 2" key="1">
    <citation type="submission" date="2020-08" db="EMBL/GenBank/DDBJ databases">
        <title>Genomic Encyclopedia of Type Strains, Phase III (KMG-III): the genomes of soil and plant-associated and newly described type strains.</title>
        <authorList>
            <person name="Whitman W."/>
        </authorList>
    </citation>
    <scope>NUCLEOTIDE SEQUENCE [LARGE SCALE GENOMIC DNA]</scope>
    <source>
        <strain evidence="1 2">CECT 8234</strain>
    </source>
</reference>